<feature type="domain" description="HTH lacI-type" evidence="4">
    <location>
        <begin position="1"/>
        <end position="57"/>
    </location>
</feature>
<proteinExistence type="predicted"/>
<evidence type="ECO:0000313" key="6">
    <source>
        <dbReference type="Proteomes" id="UP000536604"/>
    </source>
</evidence>
<dbReference type="InterPro" id="IPR028082">
    <property type="entry name" value="Peripla_BP_I"/>
</dbReference>
<gene>
    <name evidence="5" type="ORF">FHS13_003308</name>
</gene>
<keyword evidence="3" id="KW-0804">Transcription</keyword>
<dbReference type="Proteomes" id="UP000536604">
    <property type="component" value="Unassembled WGS sequence"/>
</dbReference>
<dbReference type="GO" id="GO:0000976">
    <property type="term" value="F:transcription cis-regulatory region binding"/>
    <property type="evidence" value="ECO:0007669"/>
    <property type="project" value="TreeGrafter"/>
</dbReference>
<dbReference type="Gene3D" id="1.10.260.40">
    <property type="entry name" value="lambda repressor-like DNA-binding domains"/>
    <property type="match status" value="1"/>
</dbReference>
<dbReference type="RefSeq" id="WP_221443019.1">
    <property type="nucleotide sequence ID" value="NZ_JACHJO010000009.1"/>
</dbReference>
<name>A0A841ISY8_9ACTN</name>
<dbReference type="SUPFAM" id="SSF47413">
    <property type="entry name" value="lambda repressor-like DNA-binding domains"/>
    <property type="match status" value="1"/>
</dbReference>
<reference evidence="5 6" key="1">
    <citation type="submission" date="2020-08" db="EMBL/GenBank/DDBJ databases">
        <title>Genomic Encyclopedia of Type Strains, Phase III (KMG-III): the genomes of soil and plant-associated and newly described type strains.</title>
        <authorList>
            <person name="Whitman W."/>
        </authorList>
    </citation>
    <scope>NUCLEOTIDE SEQUENCE [LARGE SCALE GENOMIC DNA]</scope>
    <source>
        <strain evidence="5 6">CECT 8712</strain>
    </source>
</reference>
<evidence type="ECO:0000256" key="2">
    <source>
        <dbReference type="ARBA" id="ARBA00023125"/>
    </source>
</evidence>
<dbReference type="InterPro" id="IPR010982">
    <property type="entry name" value="Lambda_DNA-bd_dom_sf"/>
</dbReference>
<evidence type="ECO:0000259" key="4">
    <source>
        <dbReference type="PROSITE" id="PS50932"/>
    </source>
</evidence>
<dbReference type="AlphaFoldDB" id="A0A841ISY8"/>
<dbReference type="PANTHER" id="PTHR30146">
    <property type="entry name" value="LACI-RELATED TRANSCRIPTIONAL REPRESSOR"/>
    <property type="match status" value="1"/>
</dbReference>
<keyword evidence="6" id="KW-1185">Reference proteome</keyword>
<organism evidence="5 6">
    <name type="scientific">Nocardiopsis algeriensis</name>
    <dbReference type="NCBI Taxonomy" id="1478215"/>
    <lineage>
        <taxon>Bacteria</taxon>
        <taxon>Bacillati</taxon>
        <taxon>Actinomycetota</taxon>
        <taxon>Actinomycetes</taxon>
        <taxon>Streptosporangiales</taxon>
        <taxon>Nocardiopsidaceae</taxon>
        <taxon>Nocardiopsis</taxon>
    </lineage>
</organism>
<keyword evidence="2 5" id="KW-0238">DNA-binding</keyword>
<dbReference type="CDD" id="cd01392">
    <property type="entry name" value="HTH_LacI"/>
    <property type="match status" value="1"/>
</dbReference>
<dbReference type="Pfam" id="PF13377">
    <property type="entry name" value="Peripla_BP_3"/>
    <property type="match status" value="1"/>
</dbReference>
<dbReference type="InterPro" id="IPR000843">
    <property type="entry name" value="HTH_LacI"/>
</dbReference>
<evidence type="ECO:0000256" key="3">
    <source>
        <dbReference type="ARBA" id="ARBA00023163"/>
    </source>
</evidence>
<dbReference type="PANTHER" id="PTHR30146:SF153">
    <property type="entry name" value="LACTOSE OPERON REPRESSOR"/>
    <property type="match status" value="1"/>
</dbReference>
<comment type="caution">
    <text evidence="5">The sequence shown here is derived from an EMBL/GenBank/DDBJ whole genome shotgun (WGS) entry which is preliminary data.</text>
</comment>
<dbReference type="InterPro" id="IPR046335">
    <property type="entry name" value="LacI/GalR-like_sensor"/>
</dbReference>
<dbReference type="Gene3D" id="3.40.50.2300">
    <property type="match status" value="2"/>
</dbReference>
<keyword evidence="1" id="KW-0805">Transcription regulation</keyword>
<dbReference type="SMART" id="SM00354">
    <property type="entry name" value="HTH_LACI"/>
    <property type="match status" value="1"/>
</dbReference>
<dbReference type="GO" id="GO:0003700">
    <property type="term" value="F:DNA-binding transcription factor activity"/>
    <property type="evidence" value="ECO:0007669"/>
    <property type="project" value="TreeGrafter"/>
</dbReference>
<dbReference type="PROSITE" id="PS50932">
    <property type="entry name" value="HTH_LACI_2"/>
    <property type="match status" value="1"/>
</dbReference>
<dbReference type="Pfam" id="PF00356">
    <property type="entry name" value="LacI"/>
    <property type="match status" value="1"/>
</dbReference>
<dbReference type="SUPFAM" id="SSF53822">
    <property type="entry name" value="Periplasmic binding protein-like I"/>
    <property type="match status" value="1"/>
</dbReference>
<accession>A0A841ISY8</accession>
<protein>
    <submittedName>
        <fullName evidence="5">DNA-binding LacI/PurR family transcriptional regulator</fullName>
    </submittedName>
</protein>
<evidence type="ECO:0000256" key="1">
    <source>
        <dbReference type="ARBA" id="ARBA00023015"/>
    </source>
</evidence>
<sequence length="316" mass="34039">MTAADIARAAGVSRATVGFVLNDTPGQTISQDTRRRVLAEAERQGYRPHSAARALASGSSRIVLAVLPDWPMGFSMRTTLEAASLALQEQGRTLITHTPPHRAAARPLWEVLDPEAVLGFVPFTDEQARSLRASGVRRVLPDPGEPLPDFLTGLAEGPRLQVEHLAARGHRRLAFATPEEERVRSLAEERARTTREHAARLGLEPPQVHTLRIEDAADTVRAWHRAGVTGVVAYNDDTAALAVGTALRTGLRVPEDLAVVGHDDSPIASLFVPSLSTVYLDGDTLGRHLAALALRPDPTEAPELPSPLTLVLRESA</sequence>
<evidence type="ECO:0000313" key="5">
    <source>
        <dbReference type="EMBL" id="MBB6121340.1"/>
    </source>
</evidence>
<dbReference type="EMBL" id="JACHJO010000009">
    <property type="protein sequence ID" value="MBB6121340.1"/>
    <property type="molecule type" value="Genomic_DNA"/>
</dbReference>